<evidence type="ECO:0000259" key="2">
    <source>
        <dbReference type="Pfam" id="PF14690"/>
    </source>
</evidence>
<dbReference type="InterPro" id="IPR047951">
    <property type="entry name" value="Transpos_ISL3"/>
</dbReference>
<dbReference type="InterPro" id="IPR029261">
    <property type="entry name" value="Transposase_Znf"/>
</dbReference>
<keyword evidence="4" id="KW-1185">Reference proteome</keyword>
<protein>
    <submittedName>
        <fullName evidence="3">Transposase</fullName>
    </submittedName>
</protein>
<comment type="caution">
    <text evidence="3">The sequence shown here is derived from an EMBL/GenBank/DDBJ whole genome shotgun (WGS) entry which is preliminary data.</text>
</comment>
<proteinExistence type="predicted"/>
<feature type="domain" description="Transposase IS204/IS1001/IS1096/IS1165 zinc-finger" evidence="2">
    <location>
        <begin position="33"/>
        <end position="75"/>
    </location>
</feature>
<feature type="domain" description="Transposase IS204/IS1001/IS1096/IS1165 DDE" evidence="1">
    <location>
        <begin position="407"/>
        <end position="529"/>
    </location>
</feature>
<dbReference type="Proteomes" id="UP000076512">
    <property type="component" value="Unassembled WGS sequence"/>
</dbReference>
<dbReference type="PANTHER" id="PTHR33498:SF1">
    <property type="entry name" value="TRANSPOSASE FOR INSERTION SEQUENCE ELEMENT IS1557"/>
    <property type="match status" value="1"/>
</dbReference>
<dbReference type="Pfam" id="PF01610">
    <property type="entry name" value="DDE_Tnp_ISL3"/>
    <property type="match status" value="2"/>
</dbReference>
<name>A0A164NPU9_9NOCA</name>
<gene>
    <name evidence="3" type="ORF">AWN90_21135</name>
</gene>
<feature type="domain" description="Transposase IS204/IS1001/IS1096/IS1165 DDE" evidence="1">
    <location>
        <begin position="153"/>
        <end position="252"/>
    </location>
</feature>
<evidence type="ECO:0000313" key="4">
    <source>
        <dbReference type="Proteomes" id="UP000076512"/>
    </source>
</evidence>
<sequence length="533" mass="58766">MRVLFPHLDGLRIEVVRAAGSTVRIEAATGDGPAGCPGCGTLSARVHSRYRRRLSDTSITGREVVIGLQVRRLFCGNSDCGKTTFAEQVPQLAARHARRTLILQRALCAVALALGGRAGARLTRHLAATVSRMTLLRQIRALPDPQPPVPRVLGVDDFALRRGHHYGTILIDMQTRRPIEVLDDRTADTLTAWLRAHPGVEIVCRDRAGAYAEGAAAGAPDAVQVADRWHIWHNLGEAVERTVARHRASLPAAITAPEPQDRPDIAAIAAEILPGPVPPGERQDRTAVRTRRRWDQVHALLAQGTSILAISRELGLSRGTTRRFVRAESVEELLVNNRLGFRVSILEAYKPELHRRWNQGCTNATQLFEEIKARGYQGSEKLVRNYLQPLRALTHVPVAPPKPPTVRKVVAWIMTNPATLAAEHRTSLDAILAVSPELAALTGHVRAFADIMGQRRGQDLERWMATVDADDQPALHSFVRGLRSDQDAVTAGLTMSWSSGTVEGHVNRIKMLKRQMFGRAKTDLLRKRILLSE</sequence>
<dbReference type="PANTHER" id="PTHR33498">
    <property type="entry name" value="TRANSPOSASE FOR INSERTION SEQUENCE ELEMENT IS1557"/>
    <property type="match status" value="1"/>
</dbReference>
<reference evidence="3 4" key="1">
    <citation type="submission" date="2016-04" db="EMBL/GenBank/DDBJ databases">
        <authorList>
            <person name="Evans L.H."/>
            <person name="Alamgir A."/>
            <person name="Owens N."/>
            <person name="Weber N.D."/>
            <person name="Virtaneva K."/>
            <person name="Barbian K."/>
            <person name="Babar A."/>
            <person name="Rosenke K."/>
        </authorList>
    </citation>
    <scope>NUCLEOTIDE SEQUENCE [LARGE SCALE GENOMIC DNA]</scope>
    <source>
        <strain evidence="3 4">IFM 0406</strain>
    </source>
</reference>
<evidence type="ECO:0000313" key="3">
    <source>
        <dbReference type="EMBL" id="KZM74589.1"/>
    </source>
</evidence>
<dbReference type="RefSeq" id="WP_067585841.1">
    <property type="nucleotide sequence ID" value="NZ_JABMCZ010000005.1"/>
</dbReference>
<accession>A0A164NPU9</accession>
<dbReference type="Pfam" id="PF14690">
    <property type="entry name" value="Zn_ribbon_ISL3"/>
    <property type="match status" value="1"/>
</dbReference>
<evidence type="ECO:0000259" key="1">
    <source>
        <dbReference type="Pfam" id="PF01610"/>
    </source>
</evidence>
<dbReference type="InterPro" id="IPR002560">
    <property type="entry name" value="Transposase_DDE"/>
</dbReference>
<organism evidence="3 4">
    <name type="scientific">Nocardia terpenica</name>
    <dbReference type="NCBI Taxonomy" id="455432"/>
    <lineage>
        <taxon>Bacteria</taxon>
        <taxon>Bacillati</taxon>
        <taxon>Actinomycetota</taxon>
        <taxon>Actinomycetes</taxon>
        <taxon>Mycobacteriales</taxon>
        <taxon>Nocardiaceae</taxon>
        <taxon>Nocardia</taxon>
    </lineage>
</organism>
<dbReference type="EMBL" id="LWGR01000004">
    <property type="protein sequence ID" value="KZM74589.1"/>
    <property type="molecule type" value="Genomic_DNA"/>
</dbReference>
<dbReference type="AlphaFoldDB" id="A0A164NPU9"/>
<dbReference type="NCBIfam" id="NF033550">
    <property type="entry name" value="transpos_ISL3"/>
    <property type="match status" value="1"/>
</dbReference>
<dbReference type="STRING" id="455432.AWN90_21135"/>